<dbReference type="Proteomes" id="UP000516260">
    <property type="component" value="Chromosome 12"/>
</dbReference>
<comment type="caution">
    <text evidence="1">The sequence shown here is derived from an EMBL/GenBank/DDBJ whole genome shotgun (WGS) entry which is preliminary data.</text>
</comment>
<evidence type="ECO:0000313" key="2">
    <source>
        <dbReference type="Proteomes" id="UP000516260"/>
    </source>
</evidence>
<organism evidence="1 2">
    <name type="scientific">Takifugu bimaculatus</name>
    <dbReference type="NCBI Taxonomy" id="433685"/>
    <lineage>
        <taxon>Eukaryota</taxon>
        <taxon>Metazoa</taxon>
        <taxon>Chordata</taxon>
        <taxon>Craniata</taxon>
        <taxon>Vertebrata</taxon>
        <taxon>Euteleostomi</taxon>
        <taxon>Actinopterygii</taxon>
        <taxon>Neopterygii</taxon>
        <taxon>Teleostei</taxon>
        <taxon>Neoteleostei</taxon>
        <taxon>Acanthomorphata</taxon>
        <taxon>Eupercaria</taxon>
        <taxon>Tetraodontiformes</taxon>
        <taxon>Tetradontoidea</taxon>
        <taxon>Tetraodontidae</taxon>
        <taxon>Takifugu</taxon>
    </lineage>
</organism>
<dbReference type="EMBL" id="SWLE01000004">
    <property type="protein sequence ID" value="TNN00914.1"/>
    <property type="molecule type" value="Genomic_DNA"/>
</dbReference>
<evidence type="ECO:0008006" key="3">
    <source>
        <dbReference type="Google" id="ProtNLM"/>
    </source>
</evidence>
<dbReference type="InterPro" id="IPR011990">
    <property type="entry name" value="TPR-like_helical_dom_sf"/>
</dbReference>
<name>A0A4Z2C9S5_9TELE</name>
<dbReference type="AlphaFoldDB" id="A0A4Z2C9S5"/>
<dbReference type="PANTHER" id="PTHR14485:SF3">
    <property type="entry name" value="TETRATRICOPEPTIDE REPEAT PROTEIN 23"/>
    <property type="match status" value="1"/>
</dbReference>
<proteinExistence type="predicted"/>
<reference evidence="1 2" key="1">
    <citation type="submission" date="2019-04" db="EMBL/GenBank/DDBJ databases">
        <title>The sequence and de novo assembly of Takifugu bimaculatus genome using PacBio and Hi-C technologies.</title>
        <authorList>
            <person name="Xu P."/>
            <person name="Liu B."/>
            <person name="Zhou Z."/>
        </authorList>
    </citation>
    <scope>NUCLEOTIDE SEQUENCE [LARGE SCALE GENOMIC DNA]</scope>
    <source>
        <strain evidence="1">TB-2018</strain>
        <tissue evidence="1">Muscle</tissue>
    </source>
</reference>
<keyword evidence="2" id="KW-1185">Reference proteome</keyword>
<sequence>MADSQKTDAASSFSDAGDLSVSASSDILSASLIGISKKQFIMMPPEDKLTVVERRAQDHEDKQEFDACIQDLVRCVALTKLVFGASHLKLAQAHIRLAKAYLKFKGCGLQAQEHATLARELLPSCSSSPTEKLEALLTIHLTHGEASLMAAKYPYGISENILDPLFLTGEEAESSFLESERLVEELHQRGDISQEDKIKTIQEVSSGLYRVYKTQNRPDKALGQCEKSLRLLRDCGTWPAVEQDRGRSDRAVEHLSKASGPPVHVGGNHAHAIAMSQCPEELVGAEVSHSMALILSSDPGHN</sequence>
<accession>A0A4Z2C9S5</accession>
<protein>
    <recommendedName>
        <fullName evidence="3">Tetratricopeptide repeat domain 23</fullName>
    </recommendedName>
</protein>
<gene>
    <name evidence="1" type="ORF">fugu_012160</name>
</gene>
<dbReference type="Gene3D" id="1.25.40.10">
    <property type="entry name" value="Tetratricopeptide repeat domain"/>
    <property type="match status" value="1"/>
</dbReference>
<dbReference type="PANTHER" id="PTHR14485">
    <property type="entry name" value="TETRATRICOPEPTIDE REPEAT PROTEIN 23"/>
    <property type="match status" value="1"/>
</dbReference>
<feature type="non-terminal residue" evidence="1">
    <location>
        <position position="1"/>
    </location>
</feature>
<dbReference type="InterPro" id="IPR042621">
    <property type="entry name" value="TTC23/TTC23L"/>
</dbReference>
<evidence type="ECO:0000313" key="1">
    <source>
        <dbReference type="EMBL" id="TNN00914.1"/>
    </source>
</evidence>